<organism evidence="7">
    <name type="scientific">bioreactor metagenome</name>
    <dbReference type="NCBI Taxonomy" id="1076179"/>
    <lineage>
        <taxon>unclassified sequences</taxon>
        <taxon>metagenomes</taxon>
        <taxon>ecological metagenomes</taxon>
    </lineage>
</organism>
<evidence type="ECO:0000256" key="1">
    <source>
        <dbReference type="ARBA" id="ARBA00022472"/>
    </source>
</evidence>
<dbReference type="Gene3D" id="3.30.70.940">
    <property type="entry name" value="NusG, N-terminal domain"/>
    <property type="match status" value="1"/>
</dbReference>
<dbReference type="CDD" id="cd09891">
    <property type="entry name" value="NGN_Bact_1"/>
    <property type="match status" value="1"/>
</dbReference>
<keyword evidence="3" id="KW-0805">Transcription regulation</keyword>
<dbReference type="GO" id="GO:0005829">
    <property type="term" value="C:cytosol"/>
    <property type="evidence" value="ECO:0007669"/>
    <property type="project" value="TreeGrafter"/>
</dbReference>
<dbReference type="InterPro" id="IPR006645">
    <property type="entry name" value="NGN-like_dom"/>
</dbReference>
<feature type="domain" description="KOW" evidence="6">
    <location>
        <begin position="173"/>
        <end position="200"/>
    </location>
</feature>
<dbReference type="PANTHER" id="PTHR30265">
    <property type="entry name" value="RHO-INTERACTING TRANSCRIPTION TERMINATION FACTOR NUSG"/>
    <property type="match status" value="1"/>
</dbReference>
<accession>A0A644WLK6</accession>
<dbReference type="Pfam" id="PF02357">
    <property type="entry name" value="NusG"/>
    <property type="match status" value="1"/>
</dbReference>
<dbReference type="AlphaFoldDB" id="A0A644WLK6"/>
<dbReference type="Pfam" id="PF00467">
    <property type="entry name" value="KOW"/>
    <property type="match status" value="1"/>
</dbReference>
<dbReference type="InterPro" id="IPR036735">
    <property type="entry name" value="NGN_dom_sf"/>
</dbReference>
<dbReference type="SUPFAM" id="SSF50104">
    <property type="entry name" value="Translation proteins SH3-like domain"/>
    <property type="match status" value="1"/>
</dbReference>
<dbReference type="GO" id="GO:0006353">
    <property type="term" value="P:DNA-templated transcription termination"/>
    <property type="evidence" value="ECO:0007669"/>
    <property type="project" value="UniProtKB-KW"/>
</dbReference>
<protein>
    <submittedName>
        <fullName evidence="7">Transcription termination/antitermination protein NusG</fullName>
    </submittedName>
</protein>
<dbReference type="InterPro" id="IPR001062">
    <property type="entry name" value="Transcrpt_antiterm_NusG"/>
</dbReference>
<dbReference type="PRINTS" id="PR00338">
    <property type="entry name" value="NUSGTNSCPFCT"/>
</dbReference>
<evidence type="ECO:0000313" key="7">
    <source>
        <dbReference type="EMBL" id="MPM04766.1"/>
    </source>
</evidence>
<sequence>MATASEFSHISYGCISYLCRGHFCYGLWFQEHYDNHLQSVVLIMSEITKNWYVVRAAGGKEKKAKEYIESEIKRLKLEDKILQVLIPTEKIYQVKNGKKVSMERIFFPGYILIEAILSPEIQHIIRDIPHVSGFLTDKASKDNVPVPLRQSEVNRILGKVDELADRDEENITPFIIGESVKVVDGPFNGFDGTVEEIDEDKKKVKVMVKIFGRKTLLELNFVQVVKE</sequence>
<evidence type="ECO:0000256" key="4">
    <source>
        <dbReference type="ARBA" id="ARBA00023163"/>
    </source>
</evidence>
<keyword evidence="4" id="KW-0804">Transcription</keyword>
<evidence type="ECO:0000259" key="5">
    <source>
        <dbReference type="SMART" id="SM00738"/>
    </source>
</evidence>
<dbReference type="InterPro" id="IPR014722">
    <property type="entry name" value="Rib_uL2_dom2"/>
</dbReference>
<evidence type="ECO:0000256" key="3">
    <source>
        <dbReference type="ARBA" id="ARBA00023015"/>
    </source>
</evidence>
<comment type="caution">
    <text evidence="7">The sequence shown here is derived from an EMBL/GenBank/DDBJ whole genome shotgun (WGS) entry which is preliminary data.</text>
</comment>
<proteinExistence type="inferred from homology"/>
<dbReference type="CDD" id="cd06091">
    <property type="entry name" value="KOW_NusG"/>
    <property type="match status" value="1"/>
</dbReference>
<evidence type="ECO:0000256" key="2">
    <source>
        <dbReference type="ARBA" id="ARBA00022814"/>
    </source>
</evidence>
<keyword evidence="2" id="KW-0889">Transcription antitermination</keyword>
<gene>
    <name evidence="7" type="primary">nusG_15</name>
    <name evidence="7" type="ORF">SDC9_51046</name>
</gene>
<dbReference type="InterPro" id="IPR047050">
    <property type="entry name" value="NGN"/>
</dbReference>
<keyword evidence="1" id="KW-0806">Transcription termination</keyword>
<evidence type="ECO:0000259" key="6">
    <source>
        <dbReference type="SMART" id="SM00739"/>
    </source>
</evidence>
<dbReference type="Gene3D" id="2.30.30.30">
    <property type="match status" value="1"/>
</dbReference>
<dbReference type="SUPFAM" id="SSF82679">
    <property type="entry name" value="N-utilization substance G protein NusG, N-terminal domain"/>
    <property type="match status" value="1"/>
</dbReference>
<dbReference type="HAMAP" id="MF_00948">
    <property type="entry name" value="NusG"/>
    <property type="match status" value="1"/>
</dbReference>
<dbReference type="SMART" id="SM00739">
    <property type="entry name" value="KOW"/>
    <property type="match status" value="1"/>
</dbReference>
<dbReference type="PANTHER" id="PTHR30265:SF2">
    <property type="entry name" value="TRANSCRIPTION TERMINATION_ANTITERMINATION PROTEIN NUSG"/>
    <property type="match status" value="1"/>
</dbReference>
<reference evidence="7" key="1">
    <citation type="submission" date="2019-08" db="EMBL/GenBank/DDBJ databases">
        <authorList>
            <person name="Kucharzyk K."/>
            <person name="Murdoch R.W."/>
            <person name="Higgins S."/>
            <person name="Loffler F."/>
        </authorList>
    </citation>
    <scope>NUCLEOTIDE SEQUENCE</scope>
</reference>
<dbReference type="InterPro" id="IPR005824">
    <property type="entry name" value="KOW"/>
</dbReference>
<dbReference type="InterPro" id="IPR008991">
    <property type="entry name" value="Translation_prot_SH3-like_sf"/>
</dbReference>
<name>A0A644WLK6_9ZZZZ</name>
<dbReference type="EMBL" id="VSSQ01001069">
    <property type="protein sequence ID" value="MPM04766.1"/>
    <property type="molecule type" value="Genomic_DNA"/>
</dbReference>
<dbReference type="GO" id="GO:0006354">
    <property type="term" value="P:DNA-templated transcription elongation"/>
    <property type="evidence" value="ECO:0007669"/>
    <property type="project" value="InterPro"/>
</dbReference>
<feature type="domain" description="NusG-like N-terminal" evidence="5">
    <location>
        <begin position="48"/>
        <end position="160"/>
    </location>
</feature>
<dbReference type="GO" id="GO:0032784">
    <property type="term" value="P:regulation of DNA-templated transcription elongation"/>
    <property type="evidence" value="ECO:0007669"/>
    <property type="project" value="InterPro"/>
</dbReference>
<dbReference type="InterPro" id="IPR043425">
    <property type="entry name" value="NusG-like"/>
</dbReference>
<dbReference type="NCBIfam" id="TIGR00922">
    <property type="entry name" value="nusG"/>
    <property type="match status" value="1"/>
</dbReference>
<dbReference type="SMART" id="SM00738">
    <property type="entry name" value="NGN"/>
    <property type="match status" value="1"/>
</dbReference>
<dbReference type="GO" id="GO:0031564">
    <property type="term" value="P:transcription antitermination"/>
    <property type="evidence" value="ECO:0007669"/>
    <property type="project" value="UniProtKB-KW"/>
</dbReference>